<dbReference type="InterPro" id="IPR000182">
    <property type="entry name" value="GNAT_dom"/>
</dbReference>
<dbReference type="PANTHER" id="PTHR43451:SF1">
    <property type="entry name" value="ACETYLTRANSFERASE"/>
    <property type="match status" value="1"/>
</dbReference>
<feature type="domain" description="N-acetyltransferase" evidence="1">
    <location>
        <begin position="25"/>
        <end position="149"/>
    </location>
</feature>
<comment type="caution">
    <text evidence="2">The sequence shown here is derived from an EMBL/GenBank/DDBJ whole genome shotgun (WGS) entry which is preliminary data.</text>
</comment>
<sequence>MNTIIYRPPQLGDEHQISGCMWASANLWELTDGTPESVAEWLKICHPEELKDRILSGQKTLVATWNGIIVGFIAFKRGNHLSLLFVRREFSGRGIGRELFCRCAENFDEVTVNVAEAAVGFYQKIGFRESGNSFFYKGIWGTPMKWSKQAS</sequence>
<dbReference type="PROSITE" id="PS51186">
    <property type="entry name" value="GNAT"/>
    <property type="match status" value="1"/>
</dbReference>
<dbReference type="PANTHER" id="PTHR43451">
    <property type="entry name" value="ACETYLTRANSFERASE (GNAT) FAMILY PROTEIN"/>
    <property type="match status" value="1"/>
</dbReference>
<evidence type="ECO:0000313" key="2">
    <source>
        <dbReference type="EMBL" id="MBW4671361.1"/>
    </source>
</evidence>
<dbReference type="InterPro" id="IPR016181">
    <property type="entry name" value="Acyl_CoA_acyltransferase"/>
</dbReference>
<dbReference type="GO" id="GO:0016747">
    <property type="term" value="F:acyltransferase activity, transferring groups other than amino-acyl groups"/>
    <property type="evidence" value="ECO:0007669"/>
    <property type="project" value="InterPro"/>
</dbReference>
<reference evidence="2" key="1">
    <citation type="submission" date="2021-05" db="EMBL/GenBank/DDBJ databases">
        <authorList>
            <person name="Pietrasiak N."/>
            <person name="Ward R."/>
            <person name="Stajich J.E."/>
            <person name="Kurbessoian T."/>
        </authorList>
    </citation>
    <scope>NUCLEOTIDE SEQUENCE</scope>
    <source>
        <strain evidence="2">GSE-NOS-MK-12-04C</strain>
    </source>
</reference>
<name>A0A951QSL2_9CYAN</name>
<dbReference type="InterPro" id="IPR052564">
    <property type="entry name" value="N-acetyltrans/Recomb-assoc"/>
</dbReference>
<dbReference type="Gene3D" id="3.40.630.30">
    <property type="match status" value="1"/>
</dbReference>
<dbReference type="Proteomes" id="UP000729701">
    <property type="component" value="Unassembled WGS sequence"/>
</dbReference>
<dbReference type="CDD" id="cd04301">
    <property type="entry name" value="NAT_SF"/>
    <property type="match status" value="1"/>
</dbReference>
<dbReference type="AlphaFoldDB" id="A0A951QSL2"/>
<gene>
    <name evidence="2" type="ORF">KME60_29055</name>
</gene>
<reference evidence="2" key="2">
    <citation type="journal article" date="2022" name="Microbiol. Resour. Announc.">
        <title>Metagenome Sequencing to Explore Phylogenomics of Terrestrial Cyanobacteria.</title>
        <authorList>
            <person name="Ward R.D."/>
            <person name="Stajich J.E."/>
            <person name="Johansen J.R."/>
            <person name="Huntemann M."/>
            <person name="Clum A."/>
            <person name="Foster B."/>
            <person name="Foster B."/>
            <person name="Roux S."/>
            <person name="Palaniappan K."/>
            <person name="Varghese N."/>
            <person name="Mukherjee S."/>
            <person name="Reddy T.B.K."/>
            <person name="Daum C."/>
            <person name="Copeland A."/>
            <person name="Chen I.A."/>
            <person name="Ivanova N.N."/>
            <person name="Kyrpides N.C."/>
            <person name="Shapiro N."/>
            <person name="Eloe-Fadrosh E.A."/>
            <person name="Pietrasiak N."/>
        </authorList>
    </citation>
    <scope>NUCLEOTIDE SEQUENCE</scope>
    <source>
        <strain evidence="2">GSE-NOS-MK-12-04C</strain>
    </source>
</reference>
<organism evidence="2 3">
    <name type="scientific">Cyanomargarita calcarea GSE-NOS-MK-12-04C</name>
    <dbReference type="NCBI Taxonomy" id="2839659"/>
    <lineage>
        <taxon>Bacteria</taxon>
        <taxon>Bacillati</taxon>
        <taxon>Cyanobacteriota</taxon>
        <taxon>Cyanophyceae</taxon>
        <taxon>Nostocales</taxon>
        <taxon>Cyanomargaritaceae</taxon>
        <taxon>Cyanomargarita</taxon>
    </lineage>
</organism>
<evidence type="ECO:0000259" key="1">
    <source>
        <dbReference type="PROSITE" id="PS51186"/>
    </source>
</evidence>
<accession>A0A951QSL2</accession>
<dbReference type="EMBL" id="JAHHGZ010000043">
    <property type="protein sequence ID" value="MBW4671361.1"/>
    <property type="molecule type" value="Genomic_DNA"/>
</dbReference>
<protein>
    <submittedName>
        <fullName evidence="2">GNAT family N-acetyltransferase</fullName>
    </submittedName>
</protein>
<proteinExistence type="predicted"/>
<dbReference type="SUPFAM" id="SSF55729">
    <property type="entry name" value="Acyl-CoA N-acyltransferases (Nat)"/>
    <property type="match status" value="1"/>
</dbReference>
<evidence type="ECO:0000313" key="3">
    <source>
        <dbReference type="Proteomes" id="UP000729701"/>
    </source>
</evidence>
<dbReference type="Pfam" id="PF13673">
    <property type="entry name" value="Acetyltransf_10"/>
    <property type="match status" value="1"/>
</dbReference>